<dbReference type="Gene3D" id="3.40.50.150">
    <property type="entry name" value="Vaccinia Virus protein VP39"/>
    <property type="match status" value="1"/>
</dbReference>
<proteinExistence type="predicted"/>
<reference evidence="2 3" key="1">
    <citation type="journal article" date="2015" name="Nature">
        <title>rRNA introns, odd ribosomes, and small enigmatic genomes across a large radiation of phyla.</title>
        <authorList>
            <person name="Brown C.T."/>
            <person name="Hug L.A."/>
            <person name="Thomas B.C."/>
            <person name="Sharon I."/>
            <person name="Castelle C.J."/>
            <person name="Singh A."/>
            <person name="Wilkins M.J."/>
            <person name="Williams K.H."/>
            <person name="Banfield J.F."/>
        </authorList>
    </citation>
    <scope>NUCLEOTIDE SEQUENCE [LARGE SCALE GENOMIC DNA]</scope>
</reference>
<evidence type="ECO:0000313" key="2">
    <source>
        <dbReference type="EMBL" id="KKS47923.1"/>
    </source>
</evidence>
<feature type="domain" description="Methyltransferase type 12" evidence="1">
    <location>
        <begin position="57"/>
        <end position="148"/>
    </location>
</feature>
<sequence>MAKDTEFYNKISGRYSEDRYPDVANSYTQSFFNRRLELLVSAIKQTVLVQGSGLSVLEIGCADGVVLRKIYEVFNKNISYLVGLDISPKMIEVASRENSDVGILFKVRNDYKDLRKFNLILEVGVINYTESVSSEMAYAHSVLDDGGYYICSFAGTDSLLNRIKPGDKGYNNFLSYEEYEESIKEFFTIEKKIPVGFFVPLLWRLPALARFKQPIIENLFKYISPNLFHENIYVLRKK</sequence>
<accession>A0A0G1CE53</accession>
<name>A0A0G1CE53_9BACT</name>
<dbReference type="AlphaFoldDB" id="A0A0G1CE53"/>
<dbReference type="CDD" id="cd02440">
    <property type="entry name" value="AdoMet_MTases"/>
    <property type="match status" value="1"/>
</dbReference>
<evidence type="ECO:0000259" key="1">
    <source>
        <dbReference type="Pfam" id="PF08242"/>
    </source>
</evidence>
<dbReference type="EMBL" id="LCDG01000004">
    <property type="protein sequence ID" value="KKS47923.1"/>
    <property type="molecule type" value="Genomic_DNA"/>
</dbReference>
<dbReference type="SUPFAM" id="SSF53335">
    <property type="entry name" value="S-adenosyl-L-methionine-dependent methyltransferases"/>
    <property type="match status" value="1"/>
</dbReference>
<gene>
    <name evidence="2" type="ORF">UV12_C0004G0031</name>
</gene>
<dbReference type="InterPro" id="IPR029063">
    <property type="entry name" value="SAM-dependent_MTases_sf"/>
</dbReference>
<dbReference type="InterPro" id="IPR013217">
    <property type="entry name" value="Methyltransf_12"/>
</dbReference>
<organism evidence="2 3">
    <name type="scientific">Candidatus Nomurabacteria bacterium GW2011_GWC2_42_20</name>
    <dbReference type="NCBI Taxonomy" id="1618756"/>
    <lineage>
        <taxon>Bacteria</taxon>
        <taxon>Candidatus Nomuraibacteriota</taxon>
    </lineage>
</organism>
<dbReference type="STRING" id="1618756.UV12_C0004G0031"/>
<evidence type="ECO:0000313" key="3">
    <source>
        <dbReference type="Proteomes" id="UP000034704"/>
    </source>
</evidence>
<comment type="caution">
    <text evidence="2">The sequence shown here is derived from an EMBL/GenBank/DDBJ whole genome shotgun (WGS) entry which is preliminary data.</text>
</comment>
<protein>
    <recommendedName>
        <fullName evidence="1">Methyltransferase type 12 domain-containing protein</fullName>
    </recommendedName>
</protein>
<dbReference type="Proteomes" id="UP000034704">
    <property type="component" value="Unassembled WGS sequence"/>
</dbReference>
<dbReference type="Pfam" id="PF08242">
    <property type="entry name" value="Methyltransf_12"/>
    <property type="match status" value="1"/>
</dbReference>